<dbReference type="Gene3D" id="1.20.1260.10">
    <property type="match status" value="1"/>
</dbReference>
<dbReference type="InterPro" id="IPR009078">
    <property type="entry name" value="Ferritin-like_SF"/>
</dbReference>
<dbReference type="Proteomes" id="UP000184164">
    <property type="component" value="Unassembled WGS sequence"/>
</dbReference>
<evidence type="ECO:0000256" key="1">
    <source>
        <dbReference type="ARBA" id="ARBA00009497"/>
    </source>
</evidence>
<dbReference type="AlphaFoldDB" id="A0A1M4W3D3"/>
<keyword evidence="4" id="KW-0238">DNA-binding</keyword>
<feature type="domain" description="Ferritin/DPS" evidence="3">
    <location>
        <begin position="10"/>
        <end position="145"/>
    </location>
</feature>
<dbReference type="PANTHER" id="PTHR42932">
    <property type="entry name" value="GENERAL STRESS PROTEIN 20U"/>
    <property type="match status" value="1"/>
</dbReference>
<dbReference type="InterPro" id="IPR023188">
    <property type="entry name" value="DPS_DNA-bd_CS"/>
</dbReference>
<reference evidence="4 5" key="1">
    <citation type="submission" date="2016-11" db="EMBL/GenBank/DDBJ databases">
        <authorList>
            <person name="Jaros S."/>
            <person name="Januszkiewicz K."/>
            <person name="Wedrychowicz H."/>
        </authorList>
    </citation>
    <scope>NUCLEOTIDE SEQUENCE [LARGE SCALE GENOMIC DNA]</scope>
    <source>
        <strain evidence="4 5">DSM 26910</strain>
    </source>
</reference>
<dbReference type="GO" id="GO:0016722">
    <property type="term" value="F:oxidoreductase activity, acting on metal ions"/>
    <property type="evidence" value="ECO:0007669"/>
    <property type="project" value="InterPro"/>
</dbReference>
<protein>
    <submittedName>
        <fullName evidence="4">Starvation-inducible DNA-binding protein</fullName>
    </submittedName>
</protein>
<dbReference type="GO" id="GO:0003677">
    <property type="term" value="F:DNA binding"/>
    <property type="evidence" value="ECO:0007669"/>
    <property type="project" value="UniProtKB-KW"/>
</dbReference>
<dbReference type="EMBL" id="FQUM01000002">
    <property type="protein sequence ID" value="SHE75804.1"/>
    <property type="molecule type" value="Genomic_DNA"/>
</dbReference>
<gene>
    <name evidence="4" type="ORF">SAMN05444274_102306</name>
</gene>
<evidence type="ECO:0000259" key="3">
    <source>
        <dbReference type="Pfam" id="PF00210"/>
    </source>
</evidence>
<proteinExistence type="inferred from homology"/>
<dbReference type="PROSITE" id="PS00819">
    <property type="entry name" value="DPS_2"/>
    <property type="match status" value="1"/>
</dbReference>
<dbReference type="SUPFAM" id="SSF47240">
    <property type="entry name" value="Ferritin-like"/>
    <property type="match status" value="1"/>
</dbReference>
<comment type="similarity">
    <text evidence="1 2">Belongs to the Dps family.</text>
</comment>
<dbReference type="PROSITE" id="PS00818">
    <property type="entry name" value="DPS_1"/>
    <property type="match status" value="1"/>
</dbReference>
<name>A0A1M4W3D3_9BACT</name>
<dbReference type="GO" id="GO:0008199">
    <property type="term" value="F:ferric iron binding"/>
    <property type="evidence" value="ECO:0007669"/>
    <property type="project" value="InterPro"/>
</dbReference>
<evidence type="ECO:0000313" key="4">
    <source>
        <dbReference type="EMBL" id="SHE75804.1"/>
    </source>
</evidence>
<dbReference type="PRINTS" id="PR01346">
    <property type="entry name" value="HELNAPAPROT"/>
</dbReference>
<keyword evidence="5" id="KW-1185">Reference proteome</keyword>
<dbReference type="PIRSF" id="PIRSF005900">
    <property type="entry name" value="Dps"/>
    <property type="match status" value="1"/>
</dbReference>
<sequence>MKTNNSQLAERLNVLLSDYQIFYQNLRNMHWNVKGSQFFMLHEKYEELYNEAAATVDEIAERILMIGGKPLHTFADYLKTAGLKEAGYVSDGKEGIELVLENSRYLLKSFKEILELAEGDEGTSALMSDLIGSTEKRIWMLGSCLG</sequence>
<dbReference type="InterPro" id="IPR002177">
    <property type="entry name" value="DPS_DNA-bd"/>
</dbReference>
<evidence type="ECO:0000313" key="5">
    <source>
        <dbReference type="Proteomes" id="UP000184164"/>
    </source>
</evidence>
<dbReference type="STRING" id="1484053.SAMN05444274_102306"/>
<dbReference type="Pfam" id="PF00210">
    <property type="entry name" value="Ferritin"/>
    <property type="match status" value="1"/>
</dbReference>
<evidence type="ECO:0000256" key="2">
    <source>
        <dbReference type="RuleBase" id="RU003875"/>
    </source>
</evidence>
<organism evidence="4 5">
    <name type="scientific">Mariniphaga anaerophila</name>
    <dbReference type="NCBI Taxonomy" id="1484053"/>
    <lineage>
        <taxon>Bacteria</taxon>
        <taxon>Pseudomonadati</taxon>
        <taxon>Bacteroidota</taxon>
        <taxon>Bacteroidia</taxon>
        <taxon>Marinilabiliales</taxon>
        <taxon>Prolixibacteraceae</taxon>
        <taxon>Mariniphaga</taxon>
    </lineage>
</organism>
<dbReference type="InterPro" id="IPR012347">
    <property type="entry name" value="Ferritin-like"/>
</dbReference>
<dbReference type="PANTHER" id="PTHR42932:SF1">
    <property type="entry name" value="GENERAL STRESS PROTEIN 20U"/>
    <property type="match status" value="1"/>
</dbReference>
<dbReference type="CDD" id="cd01043">
    <property type="entry name" value="DPS"/>
    <property type="match status" value="1"/>
</dbReference>
<dbReference type="RefSeq" id="WP_175549950.1">
    <property type="nucleotide sequence ID" value="NZ_FQUM01000002.1"/>
</dbReference>
<dbReference type="InterPro" id="IPR008331">
    <property type="entry name" value="Ferritin_DPS_dom"/>
</dbReference>
<accession>A0A1M4W3D3</accession>